<protein>
    <recommendedName>
        <fullName evidence="1">PIR2-like helical domain-containing protein</fullName>
    </recommendedName>
</protein>
<feature type="domain" description="PIR2-like helical" evidence="1">
    <location>
        <begin position="1"/>
        <end position="51"/>
    </location>
</feature>
<dbReference type="Pfam" id="PF20235">
    <property type="entry name" value="PIR2-like_helical"/>
    <property type="match status" value="1"/>
</dbReference>
<dbReference type="PANTHER" id="PTHR33120:SF53">
    <property type="entry name" value="OS03G0697833 PROTEIN"/>
    <property type="match status" value="1"/>
</dbReference>
<dbReference type="EMBL" id="CP144746">
    <property type="protein sequence ID" value="WVZ59815.1"/>
    <property type="molecule type" value="Genomic_DNA"/>
</dbReference>
<evidence type="ECO:0000259" key="1">
    <source>
        <dbReference type="Pfam" id="PF20235"/>
    </source>
</evidence>
<dbReference type="AlphaFoldDB" id="A0AAQ3WFG0"/>
<gene>
    <name evidence="2" type="ORF">U9M48_009910</name>
</gene>
<organism evidence="2 3">
    <name type="scientific">Paspalum notatum var. saurae</name>
    <dbReference type="NCBI Taxonomy" id="547442"/>
    <lineage>
        <taxon>Eukaryota</taxon>
        <taxon>Viridiplantae</taxon>
        <taxon>Streptophyta</taxon>
        <taxon>Embryophyta</taxon>
        <taxon>Tracheophyta</taxon>
        <taxon>Spermatophyta</taxon>
        <taxon>Magnoliopsida</taxon>
        <taxon>Liliopsida</taxon>
        <taxon>Poales</taxon>
        <taxon>Poaceae</taxon>
        <taxon>PACMAD clade</taxon>
        <taxon>Panicoideae</taxon>
        <taxon>Andropogonodae</taxon>
        <taxon>Paspaleae</taxon>
        <taxon>Paspalinae</taxon>
        <taxon>Paspalum</taxon>
    </lineage>
</organism>
<proteinExistence type="predicted"/>
<keyword evidence="3" id="KW-1185">Reference proteome</keyword>
<evidence type="ECO:0000313" key="2">
    <source>
        <dbReference type="EMBL" id="WVZ59815.1"/>
    </source>
</evidence>
<name>A0AAQ3WFG0_PASNO</name>
<dbReference type="InterPro" id="IPR046527">
    <property type="entry name" value="PIR2-like_helical"/>
</dbReference>
<accession>A0AAQ3WFG0</accession>
<feature type="non-terminal residue" evidence="2">
    <location>
        <position position="1"/>
    </location>
</feature>
<evidence type="ECO:0000313" key="3">
    <source>
        <dbReference type="Proteomes" id="UP001341281"/>
    </source>
</evidence>
<sequence length="228" mass="25559">MVCSRSLVRVACCSLRGLVTYLRICFPMVSDEQAMRFLLLAELSLPGAAEMARGEGHDERSPPDLECAYMAAATHAQPPDPGLLVDFLVSTFPRMPLFSLTTMDFQQLHSMFIQYCSTTTHISSQEQEVPRDFREEDAFAVRKVTALLTKYMEQTNKEGAKIVHPDLKKYSGRDIMFEAMACMVLGGLIIDDDGDELIAACADICEEDCIYFDANRDARCVEFLNARD</sequence>
<dbReference type="PANTHER" id="PTHR33120">
    <property type="entry name" value="EXPRESSED PROTEIN-RELATED"/>
    <property type="match status" value="1"/>
</dbReference>
<dbReference type="Proteomes" id="UP001341281">
    <property type="component" value="Chromosome 02"/>
</dbReference>
<reference evidence="2 3" key="1">
    <citation type="submission" date="2024-02" db="EMBL/GenBank/DDBJ databases">
        <title>High-quality chromosome-scale genome assembly of Pensacola bahiagrass (Paspalum notatum Flugge var. saurae).</title>
        <authorList>
            <person name="Vega J.M."/>
            <person name="Podio M."/>
            <person name="Orjuela J."/>
            <person name="Siena L.A."/>
            <person name="Pessino S.C."/>
            <person name="Combes M.C."/>
            <person name="Mariac C."/>
            <person name="Albertini E."/>
            <person name="Pupilli F."/>
            <person name="Ortiz J.P.A."/>
            <person name="Leblanc O."/>
        </authorList>
    </citation>
    <scope>NUCLEOTIDE SEQUENCE [LARGE SCALE GENOMIC DNA]</scope>
    <source>
        <strain evidence="2">R1</strain>
        <tissue evidence="2">Leaf</tissue>
    </source>
</reference>